<protein>
    <recommendedName>
        <fullName evidence="7">GDP-mannose transporter</fullName>
        <shortName evidence="7">GMT</shortName>
    </recommendedName>
</protein>
<dbReference type="OrthoDB" id="5547497at2759"/>
<gene>
    <name evidence="10" type="ORF">CAC42_1605</name>
</gene>
<feature type="transmembrane region" description="Helical" evidence="7">
    <location>
        <begin position="181"/>
        <end position="201"/>
    </location>
</feature>
<evidence type="ECO:0000256" key="6">
    <source>
        <dbReference type="ARBA" id="ARBA00023136"/>
    </source>
</evidence>
<evidence type="ECO:0000256" key="8">
    <source>
        <dbReference type="SAM" id="MobiDB-lite"/>
    </source>
</evidence>
<feature type="transmembrane region" description="Helical" evidence="7">
    <location>
        <begin position="154"/>
        <end position="175"/>
    </location>
</feature>
<dbReference type="GO" id="GO:0000139">
    <property type="term" value="C:Golgi membrane"/>
    <property type="evidence" value="ECO:0007669"/>
    <property type="project" value="UniProtKB-SubCell"/>
</dbReference>
<comment type="subcellular location">
    <subcellularLocation>
        <location evidence="7">Golgi apparatus membrane</location>
        <topology evidence="7">Multi-pass membrane protein</topology>
    </subcellularLocation>
    <subcellularLocation>
        <location evidence="7">Cytoplasmic vesicle membrane</location>
        <topology evidence="7">Multi-pass membrane protein</topology>
    </subcellularLocation>
    <subcellularLocation>
        <location evidence="7">Endoplasmic reticulum membrane</location>
        <topology evidence="7">Multi-pass membrane protein</topology>
    </subcellularLocation>
</comment>
<keyword evidence="7" id="KW-0256">Endoplasmic reticulum</keyword>
<evidence type="ECO:0000256" key="2">
    <source>
        <dbReference type="ARBA" id="ARBA00010425"/>
    </source>
</evidence>
<comment type="similarity">
    <text evidence="2 7">Belongs to the TPT transporter family. SLC35D subfamily.</text>
</comment>
<dbReference type="AlphaFoldDB" id="A0A2K1R384"/>
<feature type="transmembrane region" description="Helical" evidence="7">
    <location>
        <begin position="360"/>
        <end position="379"/>
    </location>
</feature>
<feature type="transmembrane region" description="Helical" evidence="7">
    <location>
        <begin position="117"/>
        <end position="142"/>
    </location>
</feature>
<evidence type="ECO:0000256" key="5">
    <source>
        <dbReference type="ARBA" id="ARBA00022989"/>
    </source>
</evidence>
<keyword evidence="6 7" id="KW-0472">Membrane</keyword>
<dbReference type="Pfam" id="PF00892">
    <property type="entry name" value="EamA"/>
    <property type="match status" value="1"/>
</dbReference>
<comment type="subunit">
    <text evidence="3 7">Homooligomer.</text>
</comment>
<feature type="transmembrane region" description="Helical" evidence="7">
    <location>
        <begin position="333"/>
        <end position="354"/>
    </location>
</feature>
<feature type="transmembrane region" description="Helical" evidence="7">
    <location>
        <begin position="237"/>
        <end position="261"/>
    </location>
</feature>
<dbReference type="Proteomes" id="UP000243797">
    <property type="component" value="Unassembled WGS sequence"/>
</dbReference>
<keyword evidence="11" id="KW-1185">Reference proteome</keyword>
<feature type="compositionally biased region" description="Low complexity" evidence="8">
    <location>
        <begin position="26"/>
        <end position="39"/>
    </location>
</feature>
<dbReference type="InParanoid" id="A0A2K1R384"/>
<comment type="caution">
    <text evidence="10">The sequence shown here is derived from an EMBL/GenBank/DDBJ whole genome shotgun (WGS) entry which is preliminary data.</text>
</comment>
<accession>A0A2K1R384</accession>
<comment type="function">
    <text evidence="1 7">Involved in the import of GDP-mannose from the cytoplasm into the Golgi lumen.</text>
</comment>
<dbReference type="InterPro" id="IPR037185">
    <property type="entry name" value="EmrE-like"/>
</dbReference>
<feature type="region of interest" description="Disordered" evidence="8">
    <location>
        <begin position="1"/>
        <end position="52"/>
    </location>
</feature>
<feature type="transmembrane region" description="Helical" evidence="7">
    <location>
        <begin position="83"/>
        <end position="105"/>
    </location>
</feature>
<sequence>MAADERHQQVDTVLSDTTEKDGLLPSDSAESSSSSSLSSSHHRSHSAERSDATMMDEKDAFLDLERDEEGALKPKPKAPRTSVAFWIALNITSTVAIVFINKSIFRSPHFHSAQFFFAAYHLLLTYGLLTILSSPLPVLSAVHIFDRRSTSIRSILPLAASMSLSVVFLNTSLAFCSVPFYQTARVLLTPVVAAINFVFFSKSIPRQAAYMLVPICCGVAFMAYSDTKNGGTQGNSTSLFGAAFALLGVVISSVYTVWIGTFHEKLDMNSTQLLHAQSPVGAGLLFVLGAISGKFPDFGSFDSTMWQCVLLSGLCAMMINLSQFKVIGLAGSLAGTIVGQVKTIVIVIIGWIQLGQAVNSDSILGVSVAIAGVAGYMWCDHYYKSRG</sequence>
<reference evidence="10 11" key="1">
    <citation type="submission" date="2017-06" db="EMBL/GenBank/DDBJ databases">
        <title>Draft genome sequence of a variant of Elsinoe murrayae.</title>
        <authorList>
            <person name="Cheng Q."/>
        </authorList>
    </citation>
    <scope>NUCLEOTIDE SEQUENCE [LARGE SCALE GENOMIC DNA]</scope>
    <source>
        <strain evidence="10 11">CQ-2017a</strain>
    </source>
</reference>
<dbReference type="STRING" id="2082308.A0A2K1R384"/>
<keyword evidence="7" id="KW-0813">Transport</keyword>
<keyword evidence="7" id="KW-0762">Sugar transport</keyword>
<evidence type="ECO:0000313" key="10">
    <source>
        <dbReference type="EMBL" id="PNS21751.1"/>
    </source>
</evidence>
<dbReference type="PANTHER" id="PTHR11132">
    <property type="entry name" value="SOLUTE CARRIER FAMILY 35"/>
    <property type="match status" value="1"/>
</dbReference>
<feature type="transmembrane region" description="Helical" evidence="7">
    <location>
        <begin position="304"/>
        <end position="321"/>
    </location>
</feature>
<keyword evidence="4 7" id="KW-0812">Transmembrane</keyword>
<feature type="transmembrane region" description="Helical" evidence="7">
    <location>
        <begin position="208"/>
        <end position="225"/>
    </location>
</feature>
<feature type="transmembrane region" description="Helical" evidence="7">
    <location>
        <begin position="273"/>
        <end position="292"/>
    </location>
</feature>
<evidence type="ECO:0000256" key="7">
    <source>
        <dbReference type="RuleBase" id="RU367097"/>
    </source>
</evidence>
<keyword evidence="7" id="KW-0968">Cytoplasmic vesicle</keyword>
<keyword evidence="5 7" id="KW-1133">Transmembrane helix</keyword>
<proteinExistence type="inferred from homology"/>
<evidence type="ECO:0000256" key="4">
    <source>
        <dbReference type="ARBA" id="ARBA00022692"/>
    </source>
</evidence>
<evidence type="ECO:0000259" key="9">
    <source>
        <dbReference type="Pfam" id="PF00892"/>
    </source>
</evidence>
<dbReference type="EMBL" id="NKHZ01000010">
    <property type="protein sequence ID" value="PNS21751.1"/>
    <property type="molecule type" value="Genomic_DNA"/>
</dbReference>
<dbReference type="InterPro" id="IPR050186">
    <property type="entry name" value="TPT_transporter"/>
</dbReference>
<evidence type="ECO:0000256" key="1">
    <source>
        <dbReference type="ARBA" id="ARBA00003420"/>
    </source>
</evidence>
<organism evidence="10 11">
    <name type="scientific">Sphaceloma murrayae</name>
    <dbReference type="NCBI Taxonomy" id="2082308"/>
    <lineage>
        <taxon>Eukaryota</taxon>
        <taxon>Fungi</taxon>
        <taxon>Dikarya</taxon>
        <taxon>Ascomycota</taxon>
        <taxon>Pezizomycotina</taxon>
        <taxon>Dothideomycetes</taxon>
        <taxon>Dothideomycetidae</taxon>
        <taxon>Myriangiales</taxon>
        <taxon>Elsinoaceae</taxon>
        <taxon>Sphaceloma</taxon>
    </lineage>
</organism>
<dbReference type="GO" id="GO:0030659">
    <property type="term" value="C:cytoplasmic vesicle membrane"/>
    <property type="evidence" value="ECO:0007669"/>
    <property type="project" value="UniProtKB-SubCell"/>
</dbReference>
<name>A0A2K1R384_9PEZI</name>
<dbReference type="InterPro" id="IPR000620">
    <property type="entry name" value="EamA_dom"/>
</dbReference>
<dbReference type="GO" id="GO:0005789">
    <property type="term" value="C:endoplasmic reticulum membrane"/>
    <property type="evidence" value="ECO:0007669"/>
    <property type="project" value="UniProtKB-SubCell"/>
</dbReference>
<evidence type="ECO:0000313" key="11">
    <source>
        <dbReference type="Proteomes" id="UP000243797"/>
    </source>
</evidence>
<keyword evidence="7" id="KW-0333">Golgi apparatus</keyword>
<dbReference type="SUPFAM" id="SSF103481">
    <property type="entry name" value="Multidrug resistance efflux transporter EmrE"/>
    <property type="match status" value="1"/>
</dbReference>
<evidence type="ECO:0000256" key="3">
    <source>
        <dbReference type="ARBA" id="ARBA00011182"/>
    </source>
</evidence>
<feature type="domain" description="EamA" evidence="9">
    <location>
        <begin position="240"/>
        <end position="375"/>
    </location>
</feature>